<accession>A0A844H5I9</accession>
<gene>
    <name evidence="3" type="ORF">GL279_07705</name>
</gene>
<evidence type="ECO:0000313" key="3">
    <source>
        <dbReference type="EMBL" id="MTH34481.1"/>
    </source>
</evidence>
<keyword evidence="2" id="KW-0732">Signal</keyword>
<evidence type="ECO:0000313" key="4">
    <source>
        <dbReference type="Proteomes" id="UP000442533"/>
    </source>
</evidence>
<name>A0A844H5I9_9RHOB</name>
<dbReference type="AlphaFoldDB" id="A0A844H5I9"/>
<protein>
    <submittedName>
        <fullName evidence="3">Uncharacterized protein</fullName>
    </submittedName>
</protein>
<feature type="chain" id="PRO_5032653029" evidence="2">
    <location>
        <begin position="22"/>
        <end position="49"/>
    </location>
</feature>
<feature type="signal peptide" evidence="2">
    <location>
        <begin position="1"/>
        <end position="21"/>
    </location>
</feature>
<keyword evidence="4" id="KW-1185">Reference proteome</keyword>
<dbReference type="Proteomes" id="UP000442533">
    <property type="component" value="Unassembled WGS sequence"/>
</dbReference>
<evidence type="ECO:0000256" key="1">
    <source>
        <dbReference type="SAM" id="MobiDB-lite"/>
    </source>
</evidence>
<organism evidence="3 4">
    <name type="scientific">Paracoccus limosus</name>
    <dbReference type="NCBI Taxonomy" id="913252"/>
    <lineage>
        <taxon>Bacteria</taxon>
        <taxon>Pseudomonadati</taxon>
        <taxon>Pseudomonadota</taxon>
        <taxon>Alphaproteobacteria</taxon>
        <taxon>Rhodobacterales</taxon>
        <taxon>Paracoccaceae</taxon>
        <taxon>Paracoccus</taxon>
    </lineage>
</organism>
<feature type="region of interest" description="Disordered" evidence="1">
    <location>
        <begin position="25"/>
        <end position="49"/>
    </location>
</feature>
<dbReference type="RefSeq" id="WP_155064043.1">
    <property type="nucleotide sequence ID" value="NZ_WMIF01000008.1"/>
</dbReference>
<evidence type="ECO:0000256" key="2">
    <source>
        <dbReference type="SAM" id="SignalP"/>
    </source>
</evidence>
<sequence>MIGRTVALALALSMTALPALACPGKAKMQDQSASGTPVQTPVVKPKTSA</sequence>
<reference evidence="3 4" key="1">
    <citation type="submission" date="2019-11" db="EMBL/GenBank/DDBJ databases">
        <authorList>
            <person name="Dong K."/>
        </authorList>
    </citation>
    <scope>NUCLEOTIDE SEQUENCE [LARGE SCALE GENOMIC DNA]</scope>
    <source>
        <strain evidence="3 4">JCM 17370</strain>
    </source>
</reference>
<dbReference type="EMBL" id="WMIF01000008">
    <property type="protein sequence ID" value="MTH34481.1"/>
    <property type="molecule type" value="Genomic_DNA"/>
</dbReference>
<feature type="compositionally biased region" description="Polar residues" evidence="1">
    <location>
        <begin position="29"/>
        <end position="39"/>
    </location>
</feature>
<proteinExistence type="predicted"/>
<comment type="caution">
    <text evidence="3">The sequence shown here is derived from an EMBL/GenBank/DDBJ whole genome shotgun (WGS) entry which is preliminary data.</text>
</comment>